<feature type="domain" description="Ig-like" evidence="8">
    <location>
        <begin position="604"/>
        <end position="682"/>
    </location>
</feature>
<feature type="domain" description="Ig-like" evidence="8">
    <location>
        <begin position="74"/>
        <end position="178"/>
    </location>
</feature>
<dbReference type="InterPro" id="IPR003599">
    <property type="entry name" value="Ig_sub"/>
</dbReference>
<dbReference type="InterPro" id="IPR007110">
    <property type="entry name" value="Ig-like_dom"/>
</dbReference>
<evidence type="ECO:0000259" key="8">
    <source>
        <dbReference type="PROSITE" id="PS50835"/>
    </source>
</evidence>
<dbReference type="InterPro" id="IPR013162">
    <property type="entry name" value="CD80_C2-set"/>
</dbReference>
<name>A0A195B1K6_9HYME</name>
<keyword evidence="5" id="KW-0393">Immunoglobulin domain</keyword>
<feature type="region of interest" description="Disordered" evidence="6">
    <location>
        <begin position="978"/>
        <end position="1017"/>
    </location>
</feature>
<feature type="compositionally biased region" description="Polar residues" evidence="6">
    <location>
        <begin position="829"/>
        <end position="839"/>
    </location>
</feature>
<evidence type="ECO:0000256" key="2">
    <source>
        <dbReference type="ARBA" id="ARBA00023136"/>
    </source>
</evidence>
<keyword evidence="3" id="KW-1015">Disulfide bond</keyword>
<dbReference type="STRING" id="520822.A0A195B1K6"/>
<feature type="compositionally biased region" description="Polar residues" evidence="6">
    <location>
        <begin position="1319"/>
        <end position="1337"/>
    </location>
</feature>
<feature type="compositionally biased region" description="Polar residues" evidence="6">
    <location>
        <begin position="1448"/>
        <end position="1457"/>
    </location>
</feature>
<feature type="domain" description="Ig-like" evidence="8">
    <location>
        <begin position="282"/>
        <end position="389"/>
    </location>
</feature>
<dbReference type="InterPro" id="IPR003598">
    <property type="entry name" value="Ig_sub2"/>
</dbReference>
<dbReference type="EMBL" id="KQ976681">
    <property type="protein sequence ID" value="KYM78167.1"/>
    <property type="molecule type" value="Genomic_DNA"/>
</dbReference>
<dbReference type="GO" id="GO:0050839">
    <property type="term" value="F:cell adhesion molecule binding"/>
    <property type="evidence" value="ECO:0007669"/>
    <property type="project" value="TreeGrafter"/>
</dbReference>
<feature type="domain" description="Ig-like" evidence="8">
    <location>
        <begin position="396"/>
        <end position="482"/>
    </location>
</feature>
<dbReference type="Proteomes" id="UP000078540">
    <property type="component" value="Unassembled WGS sequence"/>
</dbReference>
<comment type="subcellular location">
    <subcellularLocation>
        <location evidence="1">Membrane</location>
        <topology evidence="1">Single-pass type I membrane protein</topology>
    </subcellularLocation>
</comment>
<feature type="region of interest" description="Disordered" evidence="6">
    <location>
        <begin position="1319"/>
        <end position="1390"/>
    </location>
</feature>
<proteinExistence type="predicted"/>
<feature type="compositionally biased region" description="Polar residues" evidence="6">
    <location>
        <begin position="1004"/>
        <end position="1015"/>
    </location>
</feature>
<evidence type="ECO:0000256" key="3">
    <source>
        <dbReference type="ARBA" id="ARBA00023157"/>
    </source>
</evidence>
<feature type="transmembrane region" description="Helical" evidence="7">
    <location>
        <begin position="787"/>
        <end position="812"/>
    </location>
</feature>
<evidence type="ECO:0000313" key="10">
    <source>
        <dbReference type="Proteomes" id="UP000078540"/>
    </source>
</evidence>
<dbReference type="Pfam" id="PF13927">
    <property type="entry name" value="Ig_3"/>
    <property type="match status" value="1"/>
</dbReference>
<dbReference type="Pfam" id="PF08205">
    <property type="entry name" value="C2-set_2"/>
    <property type="match status" value="1"/>
</dbReference>
<dbReference type="GO" id="GO:0098609">
    <property type="term" value="P:cell-cell adhesion"/>
    <property type="evidence" value="ECO:0007669"/>
    <property type="project" value="TreeGrafter"/>
</dbReference>
<evidence type="ECO:0000256" key="5">
    <source>
        <dbReference type="ARBA" id="ARBA00023319"/>
    </source>
</evidence>
<dbReference type="InterPro" id="IPR051275">
    <property type="entry name" value="Cell_adhesion_signaling"/>
</dbReference>
<evidence type="ECO:0000256" key="7">
    <source>
        <dbReference type="SAM" id="Phobius"/>
    </source>
</evidence>
<feature type="domain" description="Ig-like" evidence="8">
    <location>
        <begin position="184"/>
        <end position="275"/>
    </location>
</feature>
<keyword evidence="10" id="KW-1185">Reference proteome</keyword>
<dbReference type="PANTHER" id="PTHR11640:SF31">
    <property type="entry name" value="IRREGULAR CHIASM C-ROUGHEST PROTEIN-RELATED"/>
    <property type="match status" value="1"/>
</dbReference>
<keyword evidence="4" id="KW-0325">Glycoprotein</keyword>
<organism evidence="9 10">
    <name type="scientific">Atta colombica</name>
    <dbReference type="NCBI Taxonomy" id="520822"/>
    <lineage>
        <taxon>Eukaryota</taxon>
        <taxon>Metazoa</taxon>
        <taxon>Ecdysozoa</taxon>
        <taxon>Arthropoda</taxon>
        <taxon>Hexapoda</taxon>
        <taxon>Insecta</taxon>
        <taxon>Pterygota</taxon>
        <taxon>Neoptera</taxon>
        <taxon>Endopterygota</taxon>
        <taxon>Hymenoptera</taxon>
        <taxon>Apocrita</taxon>
        <taxon>Aculeata</taxon>
        <taxon>Formicoidea</taxon>
        <taxon>Formicidae</taxon>
        <taxon>Myrmicinae</taxon>
        <taxon>Atta</taxon>
    </lineage>
</organism>
<dbReference type="Gene3D" id="2.60.40.10">
    <property type="entry name" value="Immunoglobulins"/>
    <property type="match status" value="6"/>
</dbReference>
<feature type="domain" description="Ig-like" evidence="8">
    <location>
        <begin position="691"/>
        <end position="768"/>
    </location>
</feature>
<sequence length="1505" mass="169976">MFFYYNLKSIKQYKYFKCFRADIEYSSNSSRSYLKLSEIQLNNEGLYKCEATYMAVNRECNNVQHVLLNVTVQPAFVRVIDENSKNTLSTGATLGPINEGSTISLYCESGEGKPVPTVEWFKDDELLEATNSRTVTDTGIGTGSSLLEMQITREELGATFTCKVNNIALVEPLTVDINLDIHDPPIIKMKPNNITVNETDDFLIFCDYEANPATLLKVTWLRDDDELVLNEEHYDGGITEQTALTVKNATPSDMGSYKCILENNAGPTISEATVQVSVFYKPVVEVIMDPETPVNEADRQNVSLTCEVDAGNPAILTAVRWYLDGDLLKELPDCSRNSTAMMSSEESLAFCDIDPSKLLLESVGRTFHGNYSCEGKNDAGWGPNSPSTSVIVYYKPGPASITYEPRQVVKKQALSITCFVLDPGRPRVLGFKWLRGWHRLPDENEATLFIESVNLETEANFTCLAYNEAGDGEPATTFIDVSVAPTFIKKLHSYRGYVYNAPNVSIMCWVECAPICTISWLRDDIPMNFTKTNRYYVSNVYHPPDPRTDDFESIQSTLIWNLTVWPNGQLDRAEDNVKFTCKSSSNGIGPGVESFTHFHVEFPPEDITISKKIINVIVDTVPETVECNAKARPKPNFRWYREGSTDIIMEGHVFDLKMSIPRRSSGTYYCEAWNRHGSLNISFIMNVQFKPECHIEKERFEGQDYVVCSAIANPKQTDFTWSLKNENDSLEQVAQIRNGKSYMLLDTSVTNFRTYVCVANNTVGHSVACERDIPGHIPWWHRLDGNLLLIIIVMTVIMILVLILICVAIYIVCRRKRSQLKYGGPPSPTVSSHSVQNPAQPTPAPRWPLKPGVLVHINRTHSLRSGLSVRANETNLQNEVVGKHNDESLRQRFLDETSLSSIGRNPARAVFRRGRKDQTAQRTTSMTSLNEDGMLARANKIKAMFGVQLKEQAILPGISREKTAVTYKRIVPRQRMLHGVESSYEPNRGNISRKRKKPGADPNQAANNNHVNSVSEVLPDSGTKTFYENLPFHGIQAPPNKLVTPKFARVSALHGTLHSITTSPCSSRPPSRAVSLCDGSSGYESTMSHLGPHYNIYNVPRSNSPVLKYNTLKPRRRKQKHSQQFYSLRLCRRHENIRRKYELYAIPIYKTCPHKSDSTTTIATIVRSMEDVPSLTLSQSSASISLMSRSAPSTPIPPSPIPPVPAPRMSKKTDPSKHTYQNVPPPVFPPKNASLPKLKTDSLYNYKEHYQQQHRQEMQQYSYPLPSNSSNQLTLPLTSSLYHSSIVSPLQTSLVYTNNSRPSTLMHHEAATTGNHLSTVHQEQQQPNYGNSDARQSSTRRHAMNRRNERNRKYRKHERMSSDRNKSKQSRQRDAPSRRNNTSFVDTSNYETSFRQIPDLGVPETTYKISYPHYYEDDIAECSTDYHRPNPKAHQQQQQQPPWEHQSNRCTGNNTPQFAADAGDAKNRNKTSKTRLNDTRSIPSAPTIMQYAEFHFRDVGQEIDV</sequence>
<feature type="compositionally biased region" description="Pro residues" evidence="6">
    <location>
        <begin position="1194"/>
        <end position="1206"/>
    </location>
</feature>
<evidence type="ECO:0000256" key="4">
    <source>
        <dbReference type="ARBA" id="ARBA00023180"/>
    </source>
</evidence>
<keyword evidence="7" id="KW-0812">Transmembrane</keyword>
<dbReference type="InterPro" id="IPR036179">
    <property type="entry name" value="Ig-like_dom_sf"/>
</dbReference>
<dbReference type="PANTHER" id="PTHR11640">
    <property type="entry name" value="NEPHRIN"/>
    <property type="match status" value="1"/>
</dbReference>
<keyword evidence="2 7" id="KW-0472">Membrane</keyword>
<feature type="region of interest" description="Disordered" evidence="6">
    <location>
        <begin position="1423"/>
        <end position="1481"/>
    </location>
</feature>
<dbReference type="GO" id="GO:0005911">
    <property type="term" value="C:cell-cell junction"/>
    <property type="evidence" value="ECO:0007669"/>
    <property type="project" value="TreeGrafter"/>
</dbReference>
<feature type="compositionally biased region" description="Basic and acidic residues" evidence="6">
    <location>
        <begin position="1359"/>
        <end position="1377"/>
    </location>
</feature>
<reference evidence="9 10" key="1">
    <citation type="submission" date="2015-09" db="EMBL/GenBank/DDBJ databases">
        <title>Atta colombica WGS genome.</title>
        <authorList>
            <person name="Nygaard S."/>
            <person name="Hu H."/>
            <person name="Boomsma J."/>
            <person name="Zhang G."/>
        </authorList>
    </citation>
    <scope>NUCLEOTIDE SEQUENCE [LARGE SCALE GENOMIC DNA]</scope>
    <source>
        <strain evidence="9">Treedump-2</strain>
        <tissue evidence="9">Whole body</tissue>
    </source>
</reference>
<dbReference type="SMART" id="SM00408">
    <property type="entry name" value="IGc2"/>
    <property type="match status" value="5"/>
</dbReference>
<dbReference type="CDD" id="cd00096">
    <property type="entry name" value="Ig"/>
    <property type="match status" value="1"/>
</dbReference>
<dbReference type="SUPFAM" id="SSF48726">
    <property type="entry name" value="Immunoglobulin"/>
    <property type="match status" value="5"/>
</dbReference>
<feature type="compositionally biased region" description="Polar residues" evidence="6">
    <location>
        <begin position="1378"/>
        <end position="1390"/>
    </location>
</feature>
<dbReference type="SMART" id="SM00409">
    <property type="entry name" value="IG"/>
    <property type="match status" value="5"/>
</dbReference>
<evidence type="ECO:0000313" key="9">
    <source>
        <dbReference type="EMBL" id="KYM78167.1"/>
    </source>
</evidence>
<gene>
    <name evidence="9" type="ORF">ALC53_11362</name>
</gene>
<keyword evidence="7" id="KW-1133">Transmembrane helix</keyword>
<feature type="compositionally biased region" description="Basic residues" evidence="6">
    <location>
        <begin position="1338"/>
        <end position="1358"/>
    </location>
</feature>
<accession>A0A195B1K6</accession>
<feature type="region of interest" description="Disordered" evidence="6">
    <location>
        <begin position="822"/>
        <end position="847"/>
    </location>
</feature>
<dbReference type="PROSITE" id="PS50835">
    <property type="entry name" value="IG_LIKE"/>
    <property type="match status" value="6"/>
</dbReference>
<evidence type="ECO:0000256" key="6">
    <source>
        <dbReference type="SAM" id="MobiDB-lite"/>
    </source>
</evidence>
<protein>
    <submittedName>
        <fullName evidence="9">Hemicentin-2</fullName>
    </submittedName>
</protein>
<dbReference type="GO" id="GO:0005886">
    <property type="term" value="C:plasma membrane"/>
    <property type="evidence" value="ECO:0007669"/>
    <property type="project" value="TreeGrafter"/>
</dbReference>
<dbReference type="InterPro" id="IPR013783">
    <property type="entry name" value="Ig-like_fold"/>
</dbReference>
<feature type="region of interest" description="Disordered" evidence="6">
    <location>
        <begin position="1186"/>
        <end position="1234"/>
    </location>
</feature>
<evidence type="ECO:0000256" key="1">
    <source>
        <dbReference type="ARBA" id="ARBA00004479"/>
    </source>
</evidence>